<name>A0ABR1YYD0_9PEZI</name>
<proteinExistence type="predicted"/>
<dbReference type="Proteomes" id="UP001492380">
    <property type="component" value="Unassembled WGS sequence"/>
</dbReference>
<keyword evidence="1" id="KW-0812">Transmembrane</keyword>
<keyword evidence="1" id="KW-0472">Membrane</keyword>
<comment type="caution">
    <text evidence="2">The sequence shown here is derived from an EMBL/GenBank/DDBJ whole genome shotgun (WGS) entry which is preliminary data.</text>
</comment>
<reference evidence="2 3" key="1">
    <citation type="submission" date="2024-04" db="EMBL/GenBank/DDBJ databases">
        <title>Phyllosticta paracitricarpa is synonymous to the EU quarantine fungus P. citricarpa based on phylogenomic analyses.</title>
        <authorList>
            <consortium name="Lawrence Berkeley National Laboratory"/>
            <person name="Van Ingen-Buijs V.A."/>
            <person name="Van Westerhoven A.C."/>
            <person name="Haridas S."/>
            <person name="Skiadas P."/>
            <person name="Martin F."/>
            <person name="Groenewald J.Z."/>
            <person name="Crous P.W."/>
            <person name="Seidl M.F."/>
        </authorList>
    </citation>
    <scope>NUCLEOTIDE SEQUENCE [LARGE SCALE GENOMIC DNA]</scope>
    <source>
        <strain evidence="2 3">CBS 123374</strain>
    </source>
</reference>
<sequence>MLPVTLRISKMLRQVQLYSVMTENARRLGLRHKSLHAQALGCSLSLSFSRIYLYSLPTRNLRTPEHHAVFLGHDCNRRKRKWPVADKTAQAEFSGFFSSLPPRLTPLWSIRQPITRERTRWSLARKPQRSNTYPCWLLSSSAVSVISVPLSSALALLSLILCLPIAVSSLIAISVCSRRVVSMASGRRCSSARAFCVVSLERIKT</sequence>
<evidence type="ECO:0000313" key="2">
    <source>
        <dbReference type="EMBL" id="KAK8243710.1"/>
    </source>
</evidence>
<organism evidence="2 3">
    <name type="scientific">Phyllosticta capitalensis</name>
    <dbReference type="NCBI Taxonomy" id="121624"/>
    <lineage>
        <taxon>Eukaryota</taxon>
        <taxon>Fungi</taxon>
        <taxon>Dikarya</taxon>
        <taxon>Ascomycota</taxon>
        <taxon>Pezizomycotina</taxon>
        <taxon>Dothideomycetes</taxon>
        <taxon>Dothideomycetes incertae sedis</taxon>
        <taxon>Botryosphaeriales</taxon>
        <taxon>Phyllostictaceae</taxon>
        <taxon>Phyllosticta</taxon>
    </lineage>
</organism>
<feature type="transmembrane region" description="Helical" evidence="1">
    <location>
        <begin position="156"/>
        <end position="177"/>
    </location>
</feature>
<accession>A0ABR1YYD0</accession>
<evidence type="ECO:0000256" key="1">
    <source>
        <dbReference type="SAM" id="Phobius"/>
    </source>
</evidence>
<protein>
    <recommendedName>
        <fullName evidence="4">Transmembrane protein</fullName>
    </recommendedName>
</protein>
<keyword evidence="3" id="KW-1185">Reference proteome</keyword>
<dbReference type="EMBL" id="JBBWRZ010000002">
    <property type="protein sequence ID" value="KAK8243710.1"/>
    <property type="molecule type" value="Genomic_DNA"/>
</dbReference>
<keyword evidence="1" id="KW-1133">Transmembrane helix</keyword>
<gene>
    <name evidence="2" type="ORF">HDK90DRAFT_131408</name>
</gene>
<evidence type="ECO:0000313" key="3">
    <source>
        <dbReference type="Proteomes" id="UP001492380"/>
    </source>
</evidence>
<evidence type="ECO:0008006" key="4">
    <source>
        <dbReference type="Google" id="ProtNLM"/>
    </source>
</evidence>